<accession>A0A7Y8KYH8</accession>
<dbReference type="InterPro" id="IPR029039">
    <property type="entry name" value="Flavoprotein-like_sf"/>
</dbReference>
<name>A0A7Y8KYH8_9BURK</name>
<protein>
    <submittedName>
        <fullName evidence="4">Flavodoxin</fullName>
    </submittedName>
</protein>
<keyword evidence="2" id="KW-0288">FMN</keyword>
<organism evidence="4 5">
    <name type="scientific">Hydrogenophaga aromaticivorans</name>
    <dbReference type="NCBI Taxonomy" id="2610898"/>
    <lineage>
        <taxon>Bacteria</taxon>
        <taxon>Pseudomonadati</taxon>
        <taxon>Pseudomonadota</taxon>
        <taxon>Betaproteobacteria</taxon>
        <taxon>Burkholderiales</taxon>
        <taxon>Comamonadaceae</taxon>
        <taxon>Hydrogenophaga</taxon>
    </lineage>
</organism>
<reference evidence="4 5" key="1">
    <citation type="submission" date="2019-09" db="EMBL/GenBank/DDBJ databases">
        <title>Hydrogenophaga aromatica sp. nov., isolated from a para-xylene-degrading enrichment culture.</title>
        <authorList>
            <person name="Tancsics A."/>
            <person name="Banerjee S."/>
        </authorList>
    </citation>
    <scope>NUCLEOTIDE SEQUENCE [LARGE SCALE GENOMIC DNA]</scope>
    <source>
        <strain evidence="4 5">D2P1</strain>
    </source>
</reference>
<evidence type="ECO:0000313" key="4">
    <source>
        <dbReference type="EMBL" id="NWF47039.1"/>
    </source>
</evidence>
<dbReference type="Gene3D" id="3.40.50.360">
    <property type="match status" value="1"/>
</dbReference>
<dbReference type="Pfam" id="PF12682">
    <property type="entry name" value="Flavodoxin_4"/>
    <property type="match status" value="1"/>
</dbReference>
<dbReference type="PANTHER" id="PTHR39201:SF1">
    <property type="entry name" value="FLAVODOXIN-LIKE DOMAIN-CONTAINING PROTEIN"/>
    <property type="match status" value="1"/>
</dbReference>
<evidence type="ECO:0000313" key="5">
    <source>
        <dbReference type="Proteomes" id="UP000545507"/>
    </source>
</evidence>
<dbReference type="InterPro" id="IPR008254">
    <property type="entry name" value="Flavodoxin/NO_synth"/>
</dbReference>
<evidence type="ECO:0000256" key="2">
    <source>
        <dbReference type="ARBA" id="ARBA00022643"/>
    </source>
</evidence>
<keyword evidence="1" id="KW-0285">Flavoprotein</keyword>
<dbReference type="EMBL" id="VYGV01000016">
    <property type="protein sequence ID" value="NWF47039.1"/>
    <property type="molecule type" value="Genomic_DNA"/>
</dbReference>
<dbReference type="AlphaFoldDB" id="A0A7Y8KYH8"/>
<evidence type="ECO:0000256" key="1">
    <source>
        <dbReference type="ARBA" id="ARBA00022630"/>
    </source>
</evidence>
<feature type="domain" description="Flavodoxin-like" evidence="3">
    <location>
        <begin position="27"/>
        <end position="149"/>
    </location>
</feature>
<gene>
    <name evidence="4" type="ORF">F3K02_17525</name>
</gene>
<dbReference type="Proteomes" id="UP000545507">
    <property type="component" value="Unassembled WGS sequence"/>
</dbReference>
<keyword evidence="5" id="KW-1185">Reference proteome</keyword>
<comment type="caution">
    <text evidence="4">The sequence shown here is derived from an EMBL/GenBank/DDBJ whole genome shotgun (WGS) entry which is preliminary data.</text>
</comment>
<proteinExistence type="predicted"/>
<sequence>MAAGAPNPDVRWYQKPVTVGRKSTMNRILVVHYSRTGHTDLVARQIAARCHADIERIEELTSRDGVLGYLRSAMEAILGLQPPIKRGRLRPGDYDLVIVGTPVWFWSVSSPVRSWLHRHHRALGNVAVFCTCGGSGHAKVLDDLERLCGHPALARIALTERAVDHCQQDPAFQRFLRELKRVRSASVPPRAVQDQAPA</sequence>
<evidence type="ECO:0000259" key="3">
    <source>
        <dbReference type="Pfam" id="PF12682"/>
    </source>
</evidence>
<dbReference type="GO" id="GO:0010181">
    <property type="term" value="F:FMN binding"/>
    <property type="evidence" value="ECO:0007669"/>
    <property type="project" value="InterPro"/>
</dbReference>
<dbReference type="PANTHER" id="PTHR39201">
    <property type="entry name" value="EXPORTED PROTEIN-RELATED"/>
    <property type="match status" value="1"/>
</dbReference>
<dbReference type="SUPFAM" id="SSF52218">
    <property type="entry name" value="Flavoproteins"/>
    <property type="match status" value="1"/>
</dbReference>